<evidence type="ECO:0000256" key="1">
    <source>
        <dbReference type="ARBA" id="ARBA00004651"/>
    </source>
</evidence>
<dbReference type="OrthoDB" id="5751261at2"/>
<keyword evidence="5 6" id="KW-0472">Membrane</keyword>
<gene>
    <name evidence="7" type="ORF">OB69_03100</name>
</gene>
<feature type="transmembrane region" description="Helical" evidence="6">
    <location>
        <begin position="183"/>
        <end position="203"/>
    </location>
</feature>
<dbReference type="Pfam" id="PF01943">
    <property type="entry name" value="Polysacc_synt"/>
    <property type="match status" value="1"/>
</dbReference>
<evidence type="ECO:0000256" key="2">
    <source>
        <dbReference type="ARBA" id="ARBA00022475"/>
    </source>
</evidence>
<feature type="transmembrane region" description="Helical" evidence="6">
    <location>
        <begin position="41"/>
        <end position="67"/>
    </location>
</feature>
<dbReference type="EMBL" id="JSVA01000004">
    <property type="protein sequence ID" value="KOF04006.1"/>
    <property type="molecule type" value="Genomic_DNA"/>
</dbReference>
<evidence type="ECO:0000256" key="3">
    <source>
        <dbReference type="ARBA" id="ARBA00022692"/>
    </source>
</evidence>
<keyword evidence="4 6" id="KW-1133">Transmembrane helix</keyword>
<feature type="transmembrane region" description="Helical" evidence="6">
    <location>
        <begin position="160"/>
        <end position="177"/>
    </location>
</feature>
<dbReference type="InterPro" id="IPR002797">
    <property type="entry name" value="Polysacc_synth"/>
</dbReference>
<dbReference type="AlphaFoldDB" id="A0A0L8AP31"/>
<evidence type="ECO:0000313" key="8">
    <source>
        <dbReference type="Proteomes" id="UP000036908"/>
    </source>
</evidence>
<feature type="transmembrane region" description="Helical" evidence="6">
    <location>
        <begin position="426"/>
        <end position="449"/>
    </location>
</feature>
<comment type="caution">
    <text evidence="7">The sequence shown here is derived from an EMBL/GenBank/DDBJ whole genome shotgun (WGS) entry which is preliminary data.</text>
</comment>
<feature type="transmembrane region" description="Helical" evidence="6">
    <location>
        <begin position="371"/>
        <end position="391"/>
    </location>
</feature>
<sequence>MGQKNFLLKVLGLSAGPRVITSVLSLVTFPIMVKTLGAKEYGLFVFAGSFINILDSVFDFGVASAAGKSIAAYRDKASGEMSLLIRKWLPLQFKVSLLGMIPALVLVWLISTFAEFDNRESLPIFLVCSSWFSVFLTFSRMSLTSLLKFKSLALLDTTESVLRNGGFILVSILFPYAEGLAIAQIGTAILSSIFGFGLLLPYIRVKHFDRNLNNHFDHLKTKQMLLESLSFLWLRVITKGYRSLPLIIFGKIVSVELLGLIGAFDKIVTMLTLPFNIIGNALSVKSKSILDKGKMNAEKMWHVATKVSSVSLLLFFYVFLGSESFILFFLPEGEGFSEVVRILSFLFIFLSLSNVITPMSDFIGGLKQRNIFMTFMVCIQCLLIYIGKIIFGDIGAVTLYVSAIGIMSIGYLFIARRSFFNETKNILSNDILLFTSFLAISAFCSWLISNYLLSNLDVFRGITKEAVTLLVFSILSGLLIVRNQKVNKSYLNRSFLEFD</sequence>
<evidence type="ECO:0000256" key="4">
    <source>
        <dbReference type="ARBA" id="ARBA00022989"/>
    </source>
</evidence>
<protein>
    <recommendedName>
        <fullName evidence="9">Polysaccharide biosynthesis protein C-terminal domain-containing protein</fullName>
    </recommendedName>
</protein>
<dbReference type="GO" id="GO:0005886">
    <property type="term" value="C:plasma membrane"/>
    <property type="evidence" value="ECO:0007669"/>
    <property type="project" value="UniProtKB-SubCell"/>
</dbReference>
<dbReference type="PANTHER" id="PTHR30250:SF11">
    <property type="entry name" value="O-ANTIGEN TRANSPORTER-RELATED"/>
    <property type="match status" value="1"/>
</dbReference>
<keyword evidence="3 6" id="KW-0812">Transmembrane</keyword>
<proteinExistence type="predicted"/>
<dbReference type="PATRIC" id="fig|1566026.4.peg.2389"/>
<feature type="transmembrane region" description="Helical" evidence="6">
    <location>
        <begin position="243"/>
        <end position="261"/>
    </location>
</feature>
<organism evidence="7 8">
    <name type="scientific">Roseivirga seohaensis subsp. aquiponti</name>
    <dbReference type="NCBI Taxonomy" id="1566026"/>
    <lineage>
        <taxon>Bacteria</taxon>
        <taxon>Pseudomonadati</taxon>
        <taxon>Bacteroidota</taxon>
        <taxon>Cytophagia</taxon>
        <taxon>Cytophagales</taxon>
        <taxon>Roseivirgaceae</taxon>
        <taxon>Roseivirga</taxon>
    </lineage>
</organism>
<feature type="transmembrane region" description="Helical" evidence="6">
    <location>
        <begin position="397"/>
        <end position="414"/>
    </location>
</feature>
<feature type="transmembrane region" description="Helical" evidence="6">
    <location>
        <begin position="461"/>
        <end position="481"/>
    </location>
</feature>
<dbReference type="InterPro" id="IPR050833">
    <property type="entry name" value="Poly_Biosynth_Transport"/>
</dbReference>
<keyword evidence="2" id="KW-1003">Cell membrane</keyword>
<feature type="transmembrane region" description="Helical" evidence="6">
    <location>
        <begin position="307"/>
        <end position="330"/>
    </location>
</feature>
<accession>A0A0L8AP31</accession>
<evidence type="ECO:0008006" key="9">
    <source>
        <dbReference type="Google" id="ProtNLM"/>
    </source>
</evidence>
<dbReference type="Proteomes" id="UP000036908">
    <property type="component" value="Unassembled WGS sequence"/>
</dbReference>
<evidence type="ECO:0000256" key="5">
    <source>
        <dbReference type="ARBA" id="ARBA00023136"/>
    </source>
</evidence>
<evidence type="ECO:0000313" key="7">
    <source>
        <dbReference type="EMBL" id="KOF04006.1"/>
    </source>
</evidence>
<feature type="transmembrane region" description="Helical" evidence="6">
    <location>
        <begin position="122"/>
        <end position="139"/>
    </location>
</feature>
<dbReference type="RefSeq" id="WP_053222229.1">
    <property type="nucleotide sequence ID" value="NZ_JSVA01000004.1"/>
</dbReference>
<dbReference type="PANTHER" id="PTHR30250">
    <property type="entry name" value="PST FAMILY PREDICTED COLANIC ACID TRANSPORTER"/>
    <property type="match status" value="1"/>
</dbReference>
<name>A0A0L8AP31_9BACT</name>
<feature type="transmembrane region" description="Helical" evidence="6">
    <location>
        <begin position="342"/>
        <end position="359"/>
    </location>
</feature>
<keyword evidence="8" id="KW-1185">Reference proteome</keyword>
<evidence type="ECO:0000256" key="6">
    <source>
        <dbReference type="SAM" id="Phobius"/>
    </source>
</evidence>
<feature type="transmembrane region" description="Helical" evidence="6">
    <location>
        <begin position="267"/>
        <end position="286"/>
    </location>
</feature>
<feature type="transmembrane region" description="Helical" evidence="6">
    <location>
        <begin position="88"/>
        <end position="110"/>
    </location>
</feature>
<reference evidence="8" key="1">
    <citation type="submission" date="2014-11" db="EMBL/GenBank/DDBJ databases">
        <title>Genome sequencing of Roseivirga sp. D-25.</title>
        <authorList>
            <person name="Selvaratnam C."/>
            <person name="Thevarajoo S."/>
            <person name="Goh K.M."/>
            <person name="Eee R."/>
            <person name="Chan K.-G."/>
            <person name="Chong C.S."/>
        </authorList>
    </citation>
    <scope>NUCLEOTIDE SEQUENCE [LARGE SCALE GENOMIC DNA]</scope>
    <source>
        <strain evidence="8">D-25</strain>
    </source>
</reference>
<comment type="subcellular location">
    <subcellularLocation>
        <location evidence="1">Cell membrane</location>
        <topology evidence="1">Multi-pass membrane protein</topology>
    </subcellularLocation>
</comment>